<dbReference type="AlphaFoldDB" id="A0AAF0UW71"/>
<dbReference type="Pfam" id="PF00067">
    <property type="entry name" value="p450"/>
    <property type="match status" value="1"/>
</dbReference>
<dbReference type="InterPro" id="IPR036396">
    <property type="entry name" value="Cyt_P450_sf"/>
</dbReference>
<dbReference type="Proteomes" id="UP001234989">
    <property type="component" value="Chromosome 10"/>
</dbReference>
<keyword evidence="2" id="KW-1185">Reference proteome</keyword>
<dbReference type="GO" id="GO:0005506">
    <property type="term" value="F:iron ion binding"/>
    <property type="evidence" value="ECO:0007669"/>
    <property type="project" value="InterPro"/>
</dbReference>
<dbReference type="Gene3D" id="1.10.630.10">
    <property type="entry name" value="Cytochrome P450"/>
    <property type="match status" value="1"/>
</dbReference>
<name>A0AAF0UW71_SOLVR</name>
<dbReference type="EMBL" id="CP133621">
    <property type="protein sequence ID" value="WMV52416.1"/>
    <property type="molecule type" value="Genomic_DNA"/>
</dbReference>
<dbReference type="GO" id="GO:0004497">
    <property type="term" value="F:monooxygenase activity"/>
    <property type="evidence" value="ECO:0007669"/>
    <property type="project" value="InterPro"/>
</dbReference>
<evidence type="ECO:0008006" key="3">
    <source>
        <dbReference type="Google" id="ProtNLM"/>
    </source>
</evidence>
<dbReference type="SUPFAM" id="SSF48264">
    <property type="entry name" value="Cytochrome P450"/>
    <property type="match status" value="1"/>
</dbReference>
<organism evidence="1 2">
    <name type="scientific">Solanum verrucosum</name>
    <dbReference type="NCBI Taxonomy" id="315347"/>
    <lineage>
        <taxon>Eukaryota</taxon>
        <taxon>Viridiplantae</taxon>
        <taxon>Streptophyta</taxon>
        <taxon>Embryophyta</taxon>
        <taxon>Tracheophyta</taxon>
        <taxon>Spermatophyta</taxon>
        <taxon>Magnoliopsida</taxon>
        <taxon>eudicotyledons</taxon>
        <taxon>Gunneridae</taxon>
        <taxon>Pentapetalae</taxon>
        <taxon>asterids</taxon>
        <taxon>lamiids</taxon>
        <taxon>Solanales</taxon>
        <taxon>Solanaceae</taxon>
        <taxon>Solanoideae</taxon>
        <taxon>Solaneae</taxon>
        <taxon>Solanum</taxon>
    </lineage>
</organism>
<evidence type="ECO:0000313" key="2">
    <source>
        <dbReference type="Proteomes" id="UP001234989"/>
    </source>
</evidence>
<evidence type="ECO:0000313" key="1">
    <source>
        <dbReference type="EMBL" id="WMV52416.1"/>
    </source>
</evidence>
<proteinExistence type="predicted"/>
<accession>A0AAF0UW71</accession>
<dbReference type="GO" id="GO:0016705">
    <property type="term" value="F:oxidoreductase activity, acting on paired donors, with incorporation or reduction of molecular oxygen"/>
    <property type="evidence" value="ECO:0007669"/>
    <property type="project" value="InterPro"/>
</dbReference>
<gene>
    <name evidence="1" type="ORF">MTR67_045801</name>
</gene>
<reference evidence="1" key="1">
    <citation type="submission" date="2023-08" db="EMBL/GenBank/DDBJ databases">
        <title>A de novo genome assembly of Solanum verrucosum Schlechtendal, a Mexican diploid species geographically isolated from the other diploid A-genome species in potato relatives.</title>
        <authorList>
            <person name="Hosaka K."/>
        </authorList>
    </citation>
    <scope>NUCLEOTIDE SEQUENCE</scope>
    <source>
        <tissue evidence="1">Young leaves</tissue>
    </source>
</reference>
<dbReference type="PANTHER" id="PTHR24299">
    <property type="entry name" value="CYTOCHROME P450 FAMILY 1"/>
    <property type="match status" value="1"/>
</dbReference>
<protein>
    <recommendedName>
        <fullName evidence="3">Cytochrome P450</fullName>
    </recommendedName>
</protein>
<dbReference type="PANTHER" id="PTHR24299:SF58">
    <property type="entry name" value="CYTOCHROME P450"/>
    <property type="match status" value="1"/>
</dbReference>
<sequence>MGLPMGDVQFWYCSRFWLMSAISGFAAIDFWFSRRGEKEVKWGRVGLKKTTKCCYKLPPGPPGLPIFGNMFELGTEPYKKMSVLKQKYGPVLWLKLGTSTNIMVVQTAQAAAELFKNHDTSFADRPLVDVNSAHNYWNNKDPK</sequence>
<dbReference type="GO" id="GO:0020037">
    <property type="term" value="F:heme binding"/>
    <property type="evidence" value="ECO:0007669"/>
    <property type="project" value="InterPro"/>
</dbReference>
<dbReference type="InterPro" id="IPR001128">
    <property type="entry name" value="Cyt_P450"/>
</dbReference>